<evidence type="ECO:0000313" key="3">
    <source>
        <dbReference type="Proteomes" id="UP000007322"/>
    </source>
</evidence>
<dbReference type="GeneID" id="11510411"/>
<dbReference type="HOGENOM" id="CLU_137472_0_0_1"/>
<protein>
    <submittedName>
        <fullName evidence="2">Uncharacterized protein</fullName>
    </submittedName>
</protein>
<evidence type="ECO:0000256" key="1">
    <source>
        <dbReference type="SAM" id="MobiDB-lite"/>
    </source>
</evidence>
<dbReference type="STRING" id="573729.G2Q969"/>
<dbReference type="KEGG" id="mtm:MYCTH_2116990"/>
<reference evidence="2 3" key="1">
    <citation type="journal article" date="2011" name="Nat. Biotechnol.">
        <title>Comparative genomic analysis of the thermophilic biomass-degrading fungi Myceliophthora thermophila and Thielavia terrestris.</title>
        <authorList>
            <person name="Berka R.M."/>
            <person name="Grigoriev I.V."/>
            <person name="Otillar R."/>
            <person name="Salamov A."/>
            <person name="Grimwood J."/>
            <person name="Reid I."/>
            <person name="Ishmael N."/>
            <person name="John T."/>
            <person name="Darmond C."/>
            <person name="Moisan M.-C."/>
            <person name="Henrissat B."/>
            <person name="Coutinho P.M."/>
            <person name="Lombard V."/>
            <person name="Natvig D.O."/>
            <person name="Lindquist E."/>
            <person name="Schmutz J."/>
            <person name="Lucas S."/>
            <person name="Harris P."/>
            <person name="Powlowski J."/>
            <person name="Bellemare A."/>
            <person name="Taylor D."/>
            <person name="Butler G."/>
            <person name="de Vries R.P."/>
            <person name="Allijn I.E."/>
            <person name="van den Brink J."/>
            <person name="Ushinsky S."/>
            <person name="Storms R."/>
            <person name="Powell A.J."/>
            <person name="Paulsen I.T."/>
            <person name="Elbourne L.D.H."/>
            <person name="Baker S.E."/>
            <person name="Magnuson J."/>
            <person name="LaBoissiere S."/>
            <person name="Clutterbuck A.J."/>
            <person name="Martinez D."/>
            <person name="Wogulis M."/>
            <person name="de Leon A.L."/>
            <person name="Rey M.W."/>
            <person name="Tsang A."/>
        </authorList>
    </citation>
    <scope>NUCLEOTIDE SEQUENCE [LARGE SCALE GENOMIC DNA]</scope>
    <source>
        <strain evidence="3">ATCC 42464 / BCRC 31852 / DSM 1799</strain>
    </source>
</reference>
<dbReference type="RefSeq" id="XP_003661606.1">
    <property type="nucleotide sequence ID" value="XM_003661558.1"/>
</dbReference>
<dbReference type="Proteomes" id="UP000007322">
    <property type="component" value="Chromosome 2"/>
</dbReference>
<evidence type="ECO:0000313" key="2">
    <source>
        <dbReference type="EMBL" id="AEO56361.1"/>
    </source>
</evidence>
<dbReference type="VEuPathDB" id="FungiDB:MYCTH_2116990"/>
<sequence>MSFGDSVRALLDTYANCILLLKSFGRKQKDDGAVEVRQQPSRLREALKTDRLFVEQAYSSKLSESGSRFKEGDDPPQRKWRSVTQNTKIDPNGYEYNVHPVFPLRPYTVEVKKRRLFGLFGRKREA</sequence>
<feature type="compositionally biased region" description="Basic and acidic residues" evidence="1">
    <location>
        <begin position="67"/>
        <end position="77"/>
    </location>
</feature>
<dbReference type="OMA" id="TYANCIS"/>
<dbReference type="AlphaFoldDB" id="G2Q969"/>
<dbReference type="InParanoid" id="G2Q969"/>
<accession>G2Q969</accession>
<organism evidence="2 3">
    <name type="scientific">Thermothelomyces thermophilus (strain ATCC 42464 / BCRC 31852 / DSM 1799)</name>
    <name type="common">Sporotrichum thermophile</name>
    <dbReference type="NCBI Taxonomy" id="573729"/>
    <lineage>
        <taxon>Eukaryota</taxon>
        <taxon>Fungi</taxon>
        <taxon>Dikarya</taxon>
        <taxon>Ascomycota</taxon>
        <taxon>Pezizomycotina</taxon>
        <taxon>Sordariomycetes</taxon>
        <taxon>Sordariomycetidae</taxon>
        <taxon>Sordariales</taxon>
        <taxon>Chaetomiaceae</taxon>
        <taxon>Thermothelomyces</taxon>
    </lineage>
</organism>
<feature type="region of interest" description="Disordered" evidence="1">
    <location>
        <begin position="60"/>
        <end position="86"/>
    </location>
</feature>
<dbReference type="EMBL" id="CP003003">
    <property type="protein sequence ID" value="AEO56361.1"/>
    <property type="molecule type" value="Genomic_DNA"/>
</dbReference>
<name>G2Q969_THET4</name>
<keyword evidence="3" id="KW-1185">Reference proteome</keyword>
<gene>
    <name evidence="2" type="ORF">MYCTH_2116990</name>
</gene>
<proteinExistence type="predicted"/>
<dbReference type="OrthoDB" id="5226911at2759"/>
<dbReference type="eggNOG" id="ENOG502RG3X">
    <property type="taxonomic scope" value="Eukaryota"/>
</dbReference>